<comment type="caution">
    <text evidence="1">The sequence shown here is derived from an EMBL/GenBank/DDBJ whole genome shotgun (WGS) entry which is preliminary data.</text>
</comment>
<keyword evidence="2" id="KW-1185">Reference proteome</keyword>
<dbReference type="Proteomes" id="UP000589520">
    <property type="component" value="Unassembled WGS sequence"/>
</dbReference>
<protein>
    <submittedName>
        <fullName evidence="1">Uncharacterized protein</fullName>
    </submittedName>
</protein>
<dbReference type="EMBL" id="JACCCW010000001">
    <property type="protein sequence ID" value="NYF78627.1"/>
    <property type="molecule type" value="Genomic_DNA"/>
</dbReference>
<reference evidence="1 2" key="1">
    <citation type="submission" date="2020-07" db="EMBL/GenBank/DDBJ databases">
        <title>Genomic Encyclopedia of Type Strains, Phase IV (KMG-V): Genome sequencing to study the core and pangenomes of soil and plant-associated prokaryotes.</title>
        <authorList>
            <person name="Whitman W."/>
        </authorList>
    </citation>
    <scope>NUCLEOTIDE SEQUENCE [LARGE SCALE GENOMIC DNA]</scope>
    <source>
        <strain evidence="1 2">X4EP2</strain>
    </source>
</reference>
<accession>A0A7Y9TJU1</accession>
<evidence type="ECO:0000313" key="2">
    <source>
        <dbReference type="Proteomes" id="UP000589520"/>
    </source>
</evidence>
<gene>
    <name evidence="1" type="ORF">HDF17_000914</name>
</gene>
<evidence type="ECO:0000313" key="1">
    <source>
        <dbReference type="EMBL" id="NYF78627.1"/>
    </source>
</evidence>
<dbReference type="AlphaFoldDB" id="A0A7Y9TJU1"/>
<proteinExistence type="predicted"/>
<name>A0A7Y9TJU1_9BACT</name>
<sequence length="80" mass="8908">MPHLRDGLIVAKVGIVRSTTVLFHQPQNSVILSEVRSTQPKDLRLPLPLLVLPQTPIIPAKTPTVRQFRIVLTVPRALSK</sequence>
<organism evidence="1 2">
    <name type="scientific">Granulicella arctica</name>
    <dbReference type="NCBI Taxonomy" id="940613"/>
    <lineage>
        <taxon>Bacteria</taxon>
        <taxon>Pseudomonadati</taxon>
        <taxon>Acidobacteriota</taxon>
        <taxon>Terriglobia</taxon>
        <taxon>Terriglobales</taxon>
        <taxon>Acidobacteriaceae</taxon>
        <taxon>Granulicella</taxon>
    </lineage>
</organism>